<comment type="caution">
    <text evidence="1">The sequence shown here is derived from an EMBL/GenBank/DDBJ whole genome shotgun (WGS) entry which is preliminary data.</text>
</comment>
<evidence type="ECO:0000313" key="2">
    <source>
        <dbReference type="Proteomes" id="UP000656042"/>
    </source>
</evidence>
<sequence length="224" mass="24864">MSDERVLKPYDVQISLTVSRDAAWQAVTSPPMLRRWFGWDYDGLDAEIQHIFVTEATLIAPERMGWADGSYLEVTGDEDRCTVRAVREGPDPDDPDRYDAIEEGWRSFLVQLRHLLERRPDGERRTLYLTGHATGREALGLVDGDWTTDGPRTGWTIDAGGHLVVVATRAPLDHPDASRAEVTVSTYGLGDAEFAACREIWTKRWSTVADEAAVTHAGTPAPTG</sequence>
<dbReference type="RefSeq" id="WP_189078974.1">
    <property type="nucleotide sequence ID" value="NZ_BMMX01000006.1"/>
</dbReference>
<keyword evidence="2" id="KW-1185">Reference proteome</keyword>
<dbReference type="Proteomes" id="UP000656042">
    <property type="component" value="Unassembled WGS sequence"/>
</dbReference>
<evidence type="ECO:0008006" key="3">
    <source>
        <dbReference type="Google" id="ProtNLM"/>
    </source>
</evidence>
<name>A0A8J3BZA4_9ACTN</name>
<dbReference type="AlphaFoldDB" id="A0A8J3BZA4"/>
<organism evidence="1 2">
    <name type="scientific">Mangrovihabitans endophyticus</name>
    <dbReference type="NCBI Taxonomy" id="1751298"/>
    <lineage>
        <taxon>Bacteria</taxon>
        <taxon>Bacillati</taxon>
        <taxon>Actinomycetota</taxon>
        <taxon>Actinomycetes</taxon>
        <taxon>Micromonosporales</taxon>
        <taxon>Micromonosporaceae</taxon>
        <taxon>Mangrovihabitans</taxon>
    </lineage>
</organism>
<proteinExistence type="predicted"/>
<protein>
    <recommendedName>
        <fullName evidence="3">Activator of Hsp90 ATPase homolog 1-like protein</fullName>
    </recommendedName>
</protein>
<gene>
    <name evidence="1" type="ORF">GCM10012284_21330</name>
</gene>
<evidence type="ECO:0000313" key="1">
    <source>
        <dbReference type="EMBL" id="GGK86915.1"/>
    </source>
</evidence>
<reference evidence="1" key="1">
    <citation type="journal article" date="2014" name="Int. J. Syst. Evol. Microbiol.">
        <title>Complete genome sequence of Corynebacterium casei LMG S-19264T (=DSM 44701T), isolated from a smear-ripened cheese.</title>
        <authorList>
            <consortium name="US DOE Joint Genome Institute (JGI-PGF)"/>
            <person name="Walter F."/>
            <person name="Albersmeier A."/>
            <person name="Kalinowski J."/>
            <person name="Ruckert C."/>
        </authorList>
    </citation>
    <scope>NUCLEOTIDE SEQUENCE</scope>
    <source>
        <strain evidence="1">CGMCC 4.7299</strain>
    </source>
</reference>
<dbReference type="EMBL" id="BMMX01000006">
    <property type="protein sequence ID" value="GGK86915.1"/>
    <property type="molecule type" value="Genomic_DNA"/>
</dbReference>
<reference evidence="1" key="2">
    <citation type="submission" date="2020-09" db="EMBL/GenBank/DDBJ databases">
        <authorList>
            <person name="Sun Q."/>
            <person name="Zhou Y."/>
        </authorList>
    </citation>
    <scope>NUCLEOTIDE SEQUENCE</scope>
    <source>
        <strain evidence="1">CGMCC 4.7299</strain>
    </source>
</reference>
<dbReference type="Gene3D" id="3.30.530.20">
    <property type="match status" value="1"/>
</dbReference>
<dbReference type="InterPro" id="IPR023393">
    <property type="entry name" value="START-like_dom_sf"/>
</dbReference>
<dbReference type="SUPFAM" id="SSF55961">
    <property type="entry name" value="Bet v1-like"/>
    <property type="match status" value="1"/>
</dbReference>
<accession>A0A8J3BZA4</accession>